<reference evidence="7 8" key="1">
    <citation type="submission" date="2016-03" db="EMBL/GenBank/DDBJ databases">
        <title>Draft genome sequence of Paenibacillus glacialis DSM 22343.</title>
        <authorList>
            <person name="Shin S.-K."/>
            <person name="Yi H."/>
        </authorList>
    </citation>
    <scope>NUCLEOTIDE SEQUENCE [LARGE SCALE GENOMIC DNA]</scope>
    <source>
        <strain evidence="7 8">DSM 22343</strain>
    </source>
</reference>
<sequence>MKVDNVSVASKMLHGAFILTLATVLSKLIGTLQKIPLQNMGGDIVFGIYNTVYPFYLLVITLAIAGFPIAISKFVAENGAAGNDKENRRILRISSLFIGLLGIVLGLCTYVGAPLIASWIDNDHVVSAIRYVSIAFLFIPVMSLLRGFFQGHQNMVPTAVSQIVEQSVRVTVMILLLLYLTSRQAGPEDIAAGALFGSAAGGAAGLLVMLLYWRRYRTNVNREVGLKDASTRCEIATASEAIATIDRVGVCVSQESSWMLLRKIVVYAIPICLASLALPLMNLVDTFTVPRLLKVGGIGDSGAMIQFGIYNRGMPLVQLITMLATSLSVLFIPALAEARFKRDNLLIQNQCRLSLRWFWLMGLAASIGLCVLAEPINVMLYQDATGTDTIRWIAFTAAFSSIGLISAALLQGIGIVKAPAVNLLVGALAKTLLNLWLVPKFGITGAAIAFVAAQLLAAALNVALLVRSTGLRLRAGALLAKPALILAGLASAAAGAQWAAAAVLSALGMRAGRMVAVVESLCGVTAGAIAFVILVALTKLIREEELRMLPKVGSGLAKLLQKLRVLR</sequence>
<feature type="transmembrane region" description="Helical" evidence="6">
    <location>
        <begin position="316"/>
        <end position="336"/>
    </location>
</feature>
<dbReference type="PANTHER" id="PTHR30250">
    <property type="entry name" value="PST FAMILY PREDICTED COLANIC ACID TRANSPORTER"/>
    <property type="match status" value="1"/>
</dbReference>
<feature type="transmembrane region" description="Helical" evidence="6">
    <location>
        <begin position="192"/>
        <end position="213"/>
    </location>
</feature>
<gene>
    <name evidence="7" type="ORF">PGLA_11400</name>
</gene>
<evidence type="ECO:0000256" key="4">
    <source>
        <dbReference type="ARBA" id="ARBA00022989"/>
    </source>
</evidence>
<keyword evidence="3 6" id="KW-0812">Transmembrane</keyword>
<evidence type="ECO:0000313" key="8">
    <source>
        <dbReference type="Proteomes" id="UP000076967"/>
    </source>
</evidence>
<dbReference type="InterPro" id="IPR024923">
    <property type="entry name" value="PG_synth_SpoVB"/>
</dbReference>
<dbReference type="PIRSF" id="PIRSF038958">
    <property type="entry name" value="PG_synth_SpoVB"/>
    <property type="match status" value="1"/>
</dbReference>
<keyword evidence="4 6" id="KW-1133">Transmembrane helix</keyword>
<feature type="transmembrane region" description="Helical" evidence="6">
    <location>
        <begin position="128"/>
        <end position="149"/>
    </location>
</feature>
<dbReference type="AlphaFoldDB" id="A0A168L0J3"/>
<feature type="transmembrane region" description="Helical" evidence="6">
    <location>
        <begin position="96"/>
        <end position="116"/>
    </location>
</feature>
<dbReference type="STRING" id="494026.PGLA_11400"/>
<dbReference type="CDD" id="cd13124">
    <property type="entry name" value="MATE_SpoVB_like"/>
    <property type="match status" value="1"/>
</dbReference>
<evidence type="ECO:0000256" key="3">
    <source>
        <dbReference type="ARBA" id="ARBA00022692"/>
    </source>
</evidence>
<protein>
    <submittedName>
        <fullName evidence="7">Uncharacterized protein</fullName>
    </submittedName>
</protein>
<proteinExistence type="predicted"/>
<dbReference type="InterPro" id="IPR050833">
    <property type="entry name" value="Poly_Biosynth_Transport"/>
</dbReference>
<evidence type="ECO:0000256" key="1">
    <source>
        <dbReference type="ARBA" id="ARBA00004651"/>
    </source>
</evidence>
<dbReference type="PANTHER" id="PTHR30250:SF29">
    <property type="entry name" value="POLYSACCHARIDE BIOSYNTHESIS PROTEIN C-TERMINAL DOMAIN-CONTAINING PROTEIN"/>
    <property type="match status" value="1"/>
</dbReference>
<feature type="transmembrane region" description="Helical" evidence="6">
    <location>
        <begin position="392"/>
        <end position="413"/>
    </location>
</feature>
<evidence type="ECO:0000256" key="5">
    <source>
        <dbReference type="ARBA" id="ARBA00023136"/>
    </source>
</evidence>
<organism evidence="7 8">
    <name type="scientific">Paenibacillus glacialis</name>
    <dbReference type="NCBI Taxonomy" id="494026"/>
    <lineage>
        <taxon>Bacteria</taxon>
        <taxon>Bacillati</taxon>
        <taxon>Bacillota</taxon>
        <taxon>Bacilli</taxon>
        <taxon>Bacillales</taxon>
        <taxon>Paenibacillaceae</taxon>
        <taxon>Paenibacillus</taxon>
    </lineage>
</organism>
<dbReference type="InterPro" id="IPR002797">
    <property type="entry name" value="Polysacc_synth"/>
</dbReference>
<feature type="transmembrane region" description="Helical" evidence="6">
    <location>
        <begin position="420"/>
        <end position="437"/>
    </location>
</feature>
<comment type="caution">
    <text evidence="7">The sequence shown here is derived from an EMBL/GenBank/DDBJ whole genome shotgun (WGS) entry which is preliminary data.</text>
</comment>
<feature type="transmembrane region" description="Helical" evidence="6">
    <location>
        <begin position="443"/>
        <end position="466"/>
    </location>
</feature>
<keyword evidence="8" id="KW-1185">Reference proteome</keyword>
<dbReference type="GO" id="GO:0005886">
    <property type="term" value="C:plasma membrane"/>
    <property type="evidence" value="ECO:0007669"/>
    <property type="project" value="UniProtKB-SubCell"/>
</dbReference>
<feature type="transmembrane region" description="Helical" evidence="6">
    <location>
        <begin position="478"/>
        <end position="504"/>
    </location>
</feature>
<accession>A0A168L0J3</accession>
<comment type="subcellular location">
    <subcellularLocation>
        <location evidence="1">Cell membrane</location>
        <topology evidence="1">Multi-pass membrane protein</topology>
    </subcellularLocation>
</comment>
<dbReference type="EMBL" id="LVJH01000018">
    <property type="protein sequence ID" value="OAB42731.1"/>
    <property type="molecule type" value="Genomic_DNA"/>
</dbReference>
<keyword evidence="2" id="KW-1003">Cell membrane</keyword>
<evidence type="ECO:0000256" key="6">
    <source>
        <dbReference type="SAM" id="Phobius"/>
    </source>
</evidence>
<keyword evidence="5 6" id="KW-0472">Membrane</keyword>
<feature type="transmembrane region" description="Helical" evidence="6">
    <location>
        <begin position="516"/>
        <end position="541"/>
    </location>
</feature>
<dbReference type="RefSeq" id="WP_068532667.1">
    <property type="nucleotide sequence ID" value="NZ_LVJH01000018.1"/>
</dbReference>
<feature type="transmembrane region" description="Helical" evidence="6">
    <location>
        <begin position="357"/>
        <end position="380"/>
    </location>
</feature>
<feature type="transmembrane region" description="Helical" evidence="6">
    <location>
        <begin position="53"/>
        <end position="75"/>
    </location>
</feature>
<feature type="transmembrane region" description="Helical" evidence="6">
    <location>
        <begin position="264"/>
        <end position="284"/>
    </location>
</feature>
<evidence type="ECO:0000256" key="2">
    <source>
        <dbReference type="ARBA" id="ARBA00022475"/>
    </source>
</evidence>
<name>A0A168L0J3_9BACL</name>
<dbReference type="Pfam" id="PF01943">
    <property type="entry name" value="Polysacc_synt"/>
    <property type="match status" value="1"/>
</dbReference>
<feature type="transmembrane region" description="Helical" evidence="6">
    <location>
        <begin position="12"/>
        <end position="33"/>
    </location>
</feature>
<dbReference type="OrthoDB" id="9775950at2"/>
<evidence type="ECO:0000313" key="7">
    <source>
        <dbReference type="EMBL" id="OAB42731.1"/>
    </source>
</evidence>
<dbReference type="Proteomes" id="UP000076967">
    <property type="component" value="Unassembled WGS sequence"/>
</dbReference>